<dbReference type="AlphaFoldDB" id="A0A238WSU7"/>
<dbReference type="InterPro" id="IPR007278">
    <property type="entry name" value="DUF397"/>
</dbReference>
<gene>
    <name evidence="2" type="ORF">SAMN06265360_10785</name>
</gene>
<evidence type="ECO:0000313" key="2">
    <source>
        <dbReference type="EMBL" id="SNR48739.1"/>
    </source>
</evidence>
<protein>
    <recommendedName>
        <fullName evidence="1">DUF397 domain-containing protein</fullName>
    </recommendedName>
</protein>
<sequence length="65" mass="7059">MTSSTRWRKSSYSGGQNNACVEIDRRAEVTGIRDSKVPNGNSLTVPIATWVAFTGGLLRGAYEQP</sequence>
<dbReference type="RefSeq" id="WP_089300918.1">
    <property type="nucleotide sequence ID" value="NZ_FZNW01000007.1"/>
</dbReference>
<feature type="domain" description="DUF397" evidence="1">
    <location>
        <begin position="6"/>
        <end position="56"/>
    </location>
</feature>
<evidence type="ECO:0000259" key="1">
    <source>
        <dbReference type="Pfam" id="PF04149"/>
    </source>
</evidence>
<accession>A0A238WSU7</accession>
<organism evidence="2 3">
    <name type="scientific">Haloechinothrix alba</name>
    <dbReference type="NCBI Taxonomy" id="664784"/>
    <lineage>
        <taxon>Bacteria</taxon>
        <taxon>Bacillati</taxon>
        <taxon>Actinomycetota</taxon>
        <taxon>Actinomycetes</taxon>
        <taxon>Pseudonocardiales</taxon>
        <taxon>Pseudonocardiaceae</taxon>
        <taxon>Haloechinothrix</taxon>
    </lineage>
</organism>
<dbReference type="OrthoDB" id="3430276at2"/>
<reference evidence="2 3" key="1">
    <citation type="submission" date="2017-06" db="EMBL/GenBank/DDBJ databases">
        <authorList>
            <person name="Kim H.J."/>
            <person name="Triplett B.A."/>
        </authorList>
    </citation>
    <scope>NUCLEOTIDE SEQUENCE [LARGE SCALE GENOMIC DNA]</scope>
    <source>
        <strain evidence="2 3">DSM 45207</strain>
    </source>
</reference>
<dbReference type="EMBL" id="FZNW01000007">
    <property type="protein sequence ID" value="SNR48739.1"/>
    <property type="molecule type" value="Genomic_DNA"/>
</dbReference>
<name>A0A238WSU7_9PSEU</name>
<dbReference type="Proteomes" id="UP000198348">
    <property type="component" value="Unassembled WGS sequence"/>
</dbReference>
<dbReference type="Pfam" id="PF04149">
    <property type="entry name" value="DUF397"/>
    <property type="match status" value="1"/>
</dbReference>
<evidence type="ECO:0000313" key="3">
    <source>
        <dbReference type="Proteomes" id="UP000198348"/>
    </source>
</evidence>
<proteinExistence type="predicted"/>
<keyword evidence="3" id="KW-1185">Reference proteome</keyword>